<dbReference type="PIRSF" id="PIRSF005813">
    <property type="entry name" value="MSH2"/>
    <property type="match status" value="1"/>
</dbReference>
<evidence type="ECO:0000256" key="8">
    <source>
        <dbReference type="ARBA" id="ARBA00023242"/>
    </source>
</evidence>
<evidence type="ECO:0000256" key="2">
    <source>
        <dbReference type="ARBA" id="ARBA00006271"/>
    </source>
</evidence>
<keyword evidence="5" id="KW-0067">ATP-binding</keyword>
<dbReference type="PANTHER" id="PTHR11361:SF35">
    <property type="entry name" value="DNA MISMATCH REPAIR PROTEIN MSH2"/>
    <property type="match status" value="1"/>
</dbReference>
<dbReference type="InterPro" id="IPR036187">
    <property type="entry name" value="DNA_mismatch_repair_MutS_sf"/>
</dbReference>
<dbReference type="InterPro" id="IPR045076">
    <property type="entry name" value="MutS"/>
</dbReference>
<dbReference type="Gene3D" id="1.10.1420.10">
    <property type="match status" value="2"/>
</dbReference>
<dbReference type="SUPFAM" id="SSF48334">
    <property type="entry name" value="DNA repair protein MutS, domain III"/>
    <property type="match status" value="1"/>
</dbReference>
<evidence type="ECO:0000256" key="5">
    <source>
        <dbReference type="ARBA" id="ARBA00022840"/>
    </source>
</evidence>
<dbReference type="Pfam" id="PF01624">
    <property type="entry name" value="MutS_I"/>
    <property type="match status" value="1"/>
</dbReference>
<dbReference type="FunFam" id="3.30.420.110:FF:000002">
    <property type="entry name" value="DNA mismatch repair protein"/>
    <property type="match status" value="1"/>
</dbReference>
<dbReference type="GO" id="GO:0043570">
    <property type="term" value="P:maintenance of DNA repeat elements"/>
    <property type="evidence" value="ECO:0007669"/>
    <property type="project" value="UniProtKB-ARBA"/>
</dbReference>
<dbReference type="GO" id="GO:0005524">
    <property type="term" value="F:ATP binding"/>
    <property type="evidence" value="ECO:0007669"/>
    <property type="project" value="UniProtKB-KW"/>
</dbReference>
<dbReference type="Gene3D" id="3.30.420.110">
    <property type="entry name" value="MutS, connector domain"/>
    <property type="match status" value="1"/>
</dbReference>
<dbReference type="InterPro" id="IPR000432">
    <property type="entry name" value="DNA_mismatch_repair_MutS_C"/>
</dbReference>
<comment type="subcellular location">
    <subcellularLocation>
        <location evidence="1">Nucleus</location>
    </subcellularLocation>
</comment>
<dbReference type="GO" id="GO:0030983">
    <property type="term" value="F:mismatched DNA binding"/>
    <property type="evidence" value="ECO:0007669"/>
    <property type="project" value="InterPro"/>
</dbReference>
<dbReference type="GO" id="GO:0032301">
    <property type="term" value="C:MutSalpha complex"/>
    <property type="evidence" value="ECO:0007669"/>
    <property type="project" value="TreeGrafter"/>
</dbReference>
<dbReference type="InterPro" id="IPR007860">
    <property type="entry name" value="DNA_mmatch_repair_MutS_con_dom"/>
</dbReference>
<dbReference type="InterPro" id="IPR036678">
    <property type="entry name" value="MutS_con_dom_sf"/>
</dbReference>
<keyword evidence="6 9" id="KW-0238">DNA-binding</keyword>
<dbReference type="InterPro" id="IPR007695">
    <property type="entry name" value="DNA_mismatch_repair_MutS-lik_N"/>
</dbReference>
<dbReference type="SUPFAM" id="SSF52540">
    <property type="entry name" value="P-loop containing nucleoside triphosphate hydrolases"/>
    <property type="match status" value="1"/>
</dbReference>
<keyword evidence="3 9" id="KW-0547">Nucleotide-binding</keyword>
<reference evidence="12" key="1">
    <citation type="submission" date="2023-04" db="EMBL/GenBank/DDBJ databases">
        <title>Ambrosiozyma monospora NBRC 1965.</title>
        <authorList>
            <person name="Ichikawa N."/>
            <person name="Sato H."/>
            <person name="Tonouchi N."/>
        </authorList>
    </citation>
    <scope>NUCLEOTIDE SEQUENCE</scope>
    <source>
        <strain evidence="12">NBRC 1965</strain>
    </source>
</reference>
<dbReference type="GO" id="GO:0140664">
    <property type="term" value="F:ATP-dependent DNA damage sensor activity"/>
    <property type="evidence" value="ECO:0007669"/>
    <property type="project" value="InterPro"/>
</dbReference>
<dbReference type="Pfam" id="PF00488">
    <property type="entry name" value="MutS_V"/>
    <property type="match status" value="1"/>
</dbReference>
<keyword evidence="10" id="KW-0175">Coiled coil</keyword>
<dbReference type="GO" id="GO:0006312">
    <property type="term" value="P:mitotic recombination"/>
    <property type="evidence" value="ECO:0007669"/>
    <property type="project" value="TreeGrafter"/>
</dbReference>
<dbReference type="Gene3D" id="3.40.50.300">
    <property type="entry name" value="P-loop containing nucleotide triphosphate hydrolases"/>
    <property type="match status" value="1"/>
</dbReference>
<dbReference type="Pfam" id="PF05190">
    <property type="entry name" value="MutS_IV"/>
    <property type="match status" value="1"/>
</dbReference>
<dbReference type="EMBL" id="BSXU01000880">
    <property type="protein sequence ID" value="GMG22008.1"/>
    <property type="molecule type" value="Genomic_DNA"/>
</dbReference>
<feature type="domain" description="DNA mismatch repair proteins mutS family" evidence="11">
    <location>
        <begin position="762"/>
        <end position="778"/>
    </location>
</feature>
<evidence type="ECO:0000256" key="7">
    <source>
        <dbReference type="ARBA" id="ARBA00023204"/>
    </source>
</evidence>
<dbReference type="InterPro" id="IPR011184">
    <property type="entry name" value="DNA_mismatch_repair_Msh2"/>
</dbReference>
<feature type="coiled-coil region" evidence="10">
    <location>
        <begin position="571"/>
        <end position="598"/>
    </location>
</feature>
<evidence type="ECO:0000256" key="1">
    <source>
        <dbReference type="ARBA" id="ARBA00004123"/>
    </source>
</evidence>
<dbReference type="SMART" id="SM00533">
    <property type="entry name" value="MUTSd"/>
    <property type="match status" value="1"/>
</dbReference>
<keyword evidence="4 9" id="KW-0227">DNA damage</keyword>
<evidence type="ECO:0000256" key="4">
    <source>
        <dbReference type="ARBA" id="ARBA00022763"/>
    </source>
</evidence>
<evidence type="ECO:0000313" key="13">
    <source>
        <dbReference type="Proteomes" id="UP001165063"/>
    </source>
</evidence>
<dbReference type="Pfam" id="PF05188">
    <property type="entry name" value="MutS_II"/>
    <property type="match status" value="1"/>
</dbReference>
<dbReference type="Gene3D" id="3.40.1170.10">
    <property type="entry name" value="DNA repair protein MutS, domain I"/>
    <property type="match status" value="1"/>
</dbReference>
<accession>A0A9W6YTQ4</accession>
<comment type="function">
    <text evidence="9">Component of the post-replicative DNA mismatch repair system (MMR).</text>
</comment>
<keyword evidence="13" id="KW-1185">Reference proteome</keyword>
<dbReference type="InterPro" id="IPR016151">
    <property type="entry name" value="DNA_mismatch_repair_MutS_N"/>
</dbReference>
<dbReference type="Proteomes" id="UP001165063">
    <property type="component" value="Unassembled WGS sequence"/>
</dbReference>
<proteinExistence type="inferred from homology"/>
<dbReference type="Pfam" id="PF05192">
    <property type="entry name" value="MutS_III"/>
    <property type="match status" value="1"/>
</dbReference>
<dbReference type="InterPro" id="IPR027417">
    <property type="entry name" value="P-loop_NTPase"/>
</dbReference>
<evidence type="ECO:0000256" key="6">
    <source>
        <dbReference type="ARBA" id="ARBA00023125"/>
    </source>
</evidence>
<dbReference type="InterPro" id="IPR007861">
    <property type="entry name" value="DNA_mismatch_repair_MutS_clamp"/>
</dbReference>
<evidence type="ECO:0000256" key="9">
    <source>
        <dbReference type="RuleBase" id="RU003756"/>
    </source>
</evidence>
<evidence type="ECO:0000259" key="11">
    <source>
        <dbReference type="PROSITE" id="PS00486"/>
    </source>
</evidence>
<dbReference type="GO" id="GO:0006298">
    <property type="term" value="P:mismatch repair"/>
    <property type="evidence" value="ECO:0007669"/>
    <property type="project" value="InterPro"/>
</dbReference>
<evidence type="ECO:0000256" key="3">
    <source>
        <dbReference type="ARBA" id="ARBA00022741"/>
    </source>
</evidence>
<sequence>MSSIRPDLKFTDDRDQVSFYKKYQQLPPSPQRTLRVVDKTDYYTILDEDAELVADLIYKTQSVLKTAKQQHSNGTHIQYLTLSHAVFANLVKTIVLEMGYKLEIYDKSWNNCKCASPGNLGEVEQYLTGDADEVAAGSVIAALKLVSSATEGKKIGLCFYEPNGKYLGLVEFIDNELFTHCESVLIQLGVKECLVAANVTDPDFEKVKTLIDRCDIVISEVKSSDFSDKNIEQDLISLTGNELILSTNELSSMKIALGCANSVINYLSLLSDDSNRGNHTVGKYNLEQYMRLDYAAVRALNLFPPPNYSNSMNKSASVFGLLNYCKTSGGSRLLSRWLKQPLVDIDEINKRHLIVKLLLQDGTLKNNMQSQFLNEVPDITKLLKKLSAKRGNMGKLDDVIRLYQLCLKLPDAVTFLNDAIEELNNYEEDEDTSLIKELLNSQWIEPISEYASDLLNFNSMIEQTIDLRSLEEATSASYSNSMIAINPEYDEELMSISQKLEAIKAQIREIHSDVGDDLNMELDKKLKLEDHHVHGWCMRLTRNDSSRIRGNRAYRELSTVKAGVYFTTSELSQASTDIKKLTEQYERVQRDIVTQIIETAATYSPVFTKLSIVLSTIDVLVSLATASEIAPTQYVRPAKIHTLNDPERKLNLVEARHPCLEQQDSLTFISNDISMSKDSAEFLIITGPNMGGKSTYIRTVGVIALMNQIGCFIPAEEGSEICIFDSILARVGASDSQLKGVSTFMSEMLEMSSILKTATNNSLIIVDELGRGTSTYDGFGLAWSISEFIAEKVRAFTLFATHFHELTTLADRIPSVKNLHVVAHVDQLDDAMDGNKKGSNENITLLYKVEPGISDQSFGIHVAELVKFPKKIIEMSKRKAMELDDSESNEVERAKRAKFSNDEVLQSKSLLTTILKKWKDNVNEKGGLEKLDSDEVIQEMKKLVDGEFKDQFEADKVLQEMLQL</sequence>
<comment type="caution">
    <text evidence="12">The sequence shown here is derived from an EMBL/GenBank/DDBJ whole genome shotgun (WGS) entry which is preliminary data.</text>
</comment>
<dbReference type="FunFam" id="1.10.1420.10:FF:000015">
    <property type="entry name" value="DNA mismatch repair protein Msh2"/>
    <property type="match status" value="1"/>
</dbReference>
<dbReference type="InterPro" id="IPR007696">
    <property type="entry name" value="DNA_mismatch_repair_MutS_core"/>
</dbReference>
<name>A0A9W6YTQ4_AMBMO</name>
<dbReference type="SMART" id="SM00534">
    <property type="entry name" value="MUTSac"/>
    <property type="match status" value="1"/>
</dbReference>
<keyword evidence="7 9" id="KW-0234">DNA repair</keyword>
<gene>
    <name evidence="12" type="ORF">Amon01_000242900</name>
</gene>
<organism evidence="12 13">
    <name type="scientific">Ambrosiozyma monospora</name>
    <name type="common">Yeast</name>
    <name type="synonym">Endomycopsis monosporus</name>
    <dbReference type="NCBI Taxonomy" id="43982"/>
    <lineage>
        <taxon>Eukaryota</taxon>
        <taxon>Fungi</taxon>
        <taxon>Dikarya</taxon>
        <taxon>Ascomycota</taxon>
        <taxon>Saccharomycotina</taxon>
        <taxon>Pichiomycetes</taxon>
        <taxon>Pichiales</taxon>
        <taxon>Pichiaceae</taxon>
        <taxon>Ambrosiozyma</taxon>
    </lineage>
</organism>
<evidence type="ECO:0000313" key="12">
    <source>
        <dbReference type="EMBL" id="GMG22008.1"/>
    </source>
</evidence>
<evidence type="ECO:0000256" key="10">
    <source>
        <dbReference type="SAM" id="Coils"/>
    </source>
</evidence>
<protein>
    <submittedName>
        <fullName evidence="12">Unnamed protein product</fullName>
    </submittedName>
</protein>
<comment type="similarity">
    <text evidence="2 9">Belongs to the DNA mismatch repair MutS family.</text>
</comment>
<dbReference type="AlphaFoldDB" id="A0A9W6YTQ4"/>
<dbReference type="FunFam" id="3.40.50.300:FF:001115">
    <property type="entry name" value="DNA mismatch repair protein MSH2"/>
    <property type="match status" value="1"/>
</dbReference>
<keyword evidence="8" id="KW-0539">Nucleus</keyword>
<dbReference type="PANTHER" id="PTHR11361">
    <property type="entry name" value="DNA MISMATCH REPAIR PROTEIN MUTS FAMILY MEMBER"/>
    <property type="match status" value="1"/>
</dbReference>
<dbReference type="OrthoDB" id="295033at2759"/>
<dbReference type="PROSITE" id="PS00486">
    <property type="entry name" value="DNA_MISMATCH_REPAIR_2"/>
    <property type="match status" value="1"/>
</dbReference>